<evidence type="ECO:0000313" key="2">
    <source>
        <dbReference type="EMBL" id="MBS7528114.1"/>
    </source>
</evidence>
<proteinExistence type="predicted"/>
<keyword evidence="1" id="KW-0812">Transmembrane</keyword>
<comment type="caution">
    <text evidence="2">The sequence shown here is derived from an EMBL/GenBank/DDBJ whole genome shotgun (WGS) entry which is preliminary data.</text>
</comment>
<gene>
    <name evidence="2" type="ORF">KHM83_15615</name>
</gene>
<feature type="transmembrane region" description="Helical" evidence="1">
    <location>
        <begin position="421"/>
        <end position="442"/>
    </location>
</feature>
<dbReference type="RefSeq" id="WP_213237974.1">
    <property type="nucleotide sequence ID" value="NZ_JAHBCL010000031.1"/>
</dbReference>
<keyword evidence="3" id="KW-1185">Reference proteome</keyword>
<evidence type="ECO:0000313" key="3">
    <source>
        <dbReference type="Proteomes" id="UP000746471"/>
    </source>
</evidence>
<evidence type="ECO:0000256" key="1">
    <source>
        <dbReference type="SAM" id="Phobius"/>
    </source>
</evidence>
<reference evidence="2 3" key="1">
    <citation type="submission" date="2021-05" db="EMBL/GenBank/DDBJ databases">
        <title>Fusibacter ferrireducens sp. nov., an anaerobic, sulfur- and Fe-reducing bacterium isolated from the mangrove sediment.</title>
        <authorList>
            <person name="Qiu D."/>
        </authorList>
    </citation>
    <scope>NUCLEOTIDE SEQUENCE [LARGE SCALE GENOMIC DNA]</scope>
    <source>
        <strain evidence="2 3">DSM 12116</strain>
    </source>
</reference>
<evidence type="ECO:0008006" key="4">
    <source>
        <dbReference type="Google" id="ProtNLM"/>
    </source>
</evidence>
<sequence>MSEQSYDEISLKELIQIILNHRRLIIAFTIIMIVLAGLFSVYQQREGKSAEVIVAFKFGGIKSHQNPDGTAFDPYQIASPYILSEVVSALDLDGQVSPNKIRSLIEMEPIIPDSFVSQQEFAMEKNGETLTYYPDEYILKVHASESNGVDADLAQRIANQIVISYRDYFNDTYMAQRPVSNRLIAFDKDEYDYSDVSSVFHSQLDSIRSFASAHSNLDTDFRSKRTGMTFDDIYHTVAILDEVEMNRLDSMISAYKLTKNRERLIIYYDYMIEQLEYQKSKYSAQTTVTTDILASIEDSSNDIITGLSGNMELDNGESYFNSLILRTASLGANSSTLQQQIDYYKSEVEDLRSGNYVVDFDEALVTAKVLDMIDHIEASLYEWIDITNETSDEFYDQYLSSAFYALSPAEVYSSVHMSLNLAIGAVLGLMLGVFVAFFKAYWHNEPGRKGGY</sequence>
<dbReference type="Proteomes" id="UP000746471">
    <property type="component" value="Unassembled WGS sequence"/>
</dbReference>
<organism evidence="2 3">
    <name type="scientific">Fusibacter paucivorans</name>
    <dbReference type="NCBI Taxonomy" id="76009"/>
    <lineage>
        <taxon>Bacteria</taxon>
        <taxon>Bacillati</taxon>
        <taxon>Bacillota</taxon>
        <taxon>Clostridia</taxon>
        <taxon>Eubacteriales</taxon>
        <taxon>Eubacteriales Family XII. Incertae Sedis</taxon>
        <taxon>Fusibacter</taxon>
    </lineage>
</organism>
<dbReference type="EMBL" id="JAHBCL010000031">
    <property type="protein sequence ID" value="MBS7528114.1"/>
    <property type="molecule type" value="Genomic_DNA"/>
</dbReference>
<keyword evidence="1" id="KW-1133">Transmembrane helix</keyword>
<feature type="transmembrane region" description="Helical" evidence="1">
    <location>
        <begin position="24"/>
        <end position="42"/>
    </location>
</feature>
<name>A0ABS5PSG5_9FIRM</name>
<protein>
    <recommendedName>
        <fullName evidence="4">Polysaccharide chain length determinant N-terminal domain-containing protein</fullName>
    </recommendedName>
</protein>
<keyword evidence="1" id="KW-0472">Membrane</keyword>
<accession>A0ABS5PSG5</accession>